<dbReference type="SUPFAM" id="SSF49265">
    <property type="entry name" value="Fibronectin type III"/>
    <property type="match status" value="1"/>
</dbReference>
<gene>
    <name evidence="3" type="primary">LOC111105739</name>
</gene>
<dbReference type="KEGG" id="cvn:111105739"/>
<feature type="domain" description="Fibronectin type-III" evidence="1">
    <location>
        <begin position="1544"/>
        <end position="1640"/>
    </location>
</feature>
<dbReference type="InterPro" id="IPR003961">
    <property type="entry name" value="FN3_dom"/>
</dbReference>
<feature type="domain" description="Fibronectin type-III" evidence="1">
    <location>
        <begin position="1984"/>
        <end position="2072"/>
    </location>
</feature>
<dbReference type="RefSeq" id="XP_022295818.1">
    <property type="nucleotide sequence ID" value="XM_022440110.1"/>
</dbReference>
<evidence type="ECO:0000313" key="3">
    <source>
        <dbReference type="RefSeq" id="XP_022295818.1"/>
    </source>
</evidence>
<dbReference type="PANTHER" id="PTHR16897:SF2">
    <property type="entry name" value="OS03G0226600 PROTEIN"/>
    <property type="match status" value="1"/>
</dbReference>
<sequence>MNLVTENSPIVWSNKNGWNIADTEWVATYVIKGPLPRDENNTHYIRSFVYGITEASTTMNYTYTVVETIQTIINNTEFDTLNGTDMIDNSSISASNSSSPNMNITYVSRTAEVVEVYQCPQASKTSPPTSTFSCLKEFKLESKGRSFNFSNGDTLTFTIQAKIGGHMIMNNREKEINETHFLVGTTKVLQYVYRWDFISPNHCLEVSDRPQNCIHPLIVPDVTDDPLITISWGDWLDDLSGLLEYHYEIHTVSHRGSSLSENGALVESGTLFLNHTSKELRLPDSSGLFSIHLIAFDKAKNYKVTRRLVLYDSNSHVSHNPLYVTRLQTGSTKTNYTWVVKNTTTVKLVWPLRFRNALHSKNKWLDEVVPNPNILHILDDLYGVRPVKKINNMHGCVDFLVEFLVYDGSGIKDSQSLTSVKDISTESETFTMNWTDGDKAVISVVAKDIFNQTLNDTLTVYRDSTPPIIENLWLTRGERLNLTVHRLEEFTEMTIEWLAYDFHSGIDTIYWRLYDNSTGEDIIHGHEDLHSQGSSQNIEECMTIYGNYSRGANCYQTNHMGAFHRHFQVKPHVKVDGGLVSGKDVGIHDSDYFLEINATNKALLSTVLTKKITIDISPPHSGFVQDGTRGTDEVDFQQSKTLDAYWDGFFDKESGVMFYMYGFSALPIPAADFRLDSNSSIVKETYSLHATHIITSEGTYYACVVAYNRALEPSEPVCSDGVTVTTSVPSVSEVDISSAHVREGLVTDTRRTYYWLVGSNRHRRLIENPTTDCVSKAMVLPNVDIFPTDFYQNGSNVRVNGSVFCLNTSSSSLVTSPVFSKSSHIKISWSSNEKLIHDYAIGLSTSAGSAAPDILAFKSTNQHRHFHLMHADLPEGRPFYLLIKTIGKSNIFGIQSIGPCILDTSPPIFTPPLTVRHERGYLVVSWNVDTFLDPDDPFPFNLQVAVGHIPRGTQVQQYSEIKFGASCVLTKPPTCSAIPLSDTEWGIHGNHTYYVTVKSENAAGLTTYGVSEPYVHNVQLPSKGIVMDVTGTLENSFVDIEDIDFKSENSSLSAKWTGFYHAFVEVTYQFRSGTSPGAADVVQNTDVGKNESYTVNGLILSYFTTYYITITANSTAGFIEVTSDGITIVQENAILNNISVFEGEPCIDTGDVRTSAKHHDWNVRRNCSMDVEFQSSTDSLSGYWTVPKDLLFFTPDMYFAIEHKSLYGDDWSIFQNYTYNHGHRQAHVTDLLLDPGRLYRFVVKLCAGEICYQPVHSNGVLILANPPTTGALDVQHDNTTVPEKLIVVFDMFADPDIQNPKKKYEIIDRYEWAITDQSQIGRLHTKWQEVKNYNTTAHTYKIELSVALEGNFDFSKCRLFTIRGYNNAGLYSTVSTEIKDCSAFDPVLIKPNIVIDAVGKSDPSRDGYGEAILLQTNARWPYPDMDYTPNMNYISAVWPTLRYNSYTVAVLKAQNLDVTTYYLPSTTLTLSDPCGHPDAIKCETTDHEFINVKFKEGELEHGHRYIVCIHTQYTEIHFEKWTQVLPEINTCSDGIRVDLTPPSSGNVWIGKQSQSYQISTTDLYITWESFEDIEETQTISHSSGIQNYFLGIGTSVGGNDVVATFDVGVVNHKVIHGLTLHSGHTYYATITAIDFANRTSIQTSGPVTVDTSPPIKSDSPITIQGRHITSTSEIEACWKGVFSDPESDIDYFMWSVGSQPGHSDTMEFTRENSECGSYDKNYRLELKEGHPYYISVQAYNRARLMTLATSWAYIVDLSAPLKGHVFDVLPSGYSKNDVDFQTDLSRLKVVWTGFHDPHSSIKEYFICVGTCSSCDDVLARQSVGIINEVEVDYVHIGSGLTYFTKVTACNTANLCTSVVSDGVTVDNSPPNGGVVTDGTSSDDIEYQSITNWIGAKWYGFTDPQSGISHYVWWAGKTPGGNDILEEREVHLVEEATAYNFSKVLPKSERIYVTVRAYNKAGLFVDVTSNGFLVDPTAPDIKSGPTFTRDFGLVKSTQFYRSSIKVEWKVEDPKSHIERQYLSLRSHLGGDFELSSTQVNGIARDFILTGLKLHDGVTYYVTLVSCNGAQLCSSFTSSGILVDSSPPNRGMFAVQTDHAVDKELSRHVSGFMTWWKYAINLAWLGFSDAHSDITHYLVNVGSTYIGADLNAIQGFPKRINHSTSGKDCYDEGRVQTYTITTQKLVAYDFLYISIWAVNQVGLSSAIVHSKFKKLPQGILSLVRRCESEDCEGQCVCAPQDKMCPGNGSLCNDVTNGNPNYLLQVSDVMFGTPEVHFTPSNTVLQGRWSVVHRQGKAPFMYQWSVGFTDHDVPAGILDPQHDRVWHDAGQQTFVVYTTKRGEALEESVSYSVFVKVWYDKNTYAVFRSNGVVIETTRPEVLTVLGSSITERMITSLTKDDDYIQEGLALMVNWTNKFLNDKTTIKSYHVYISTTPGGHDTWDSGDDLPNTETTYLVRRISLLPDVKYYVNVIAYGFSGIHHTESSDGFYVDNMKPKAGSIFDGTGLHDLEYQNKSDTIGATWHGFSDSGSGVKKYFWCVGNTSSKSECNVKGWNDVGIHTSVSRMLSNNLTLGKVYYNKVYAIDVVGYNSTVVVSNGVTIDVTPPQPESLFHTQENILKNPSFESYQNFLSVEDIDFQNICDLTTDYIPGFWSITAGSCTTVLSSRKNLARDGRSFLFIRGSIKQEIDRLIFGGLYRVDFFSSHVPVKGALVSNKEGFISIGKSKHLFLLYSKAYRHDDHESSSSRDIISWHRHTFYFTVTDVKSVFEIGSMDAKTGIFIDEISIRHVERIHNNTATTHIPVHVVYVHQWGSIHASWSFFEDISPIQEYRWAIGYTRGGTQIQRFISAGINNFGYNSNVTLIHNTYVHVTVTATNTAELVGTSYSDPIHVDLTPPDILYVYDGRSSTADEDAWTDSEVVVNFMANDDESGIEYCEWAIGYQPQGIELQSFERLTNKNSAAFKDFDYNVLENKTVYSTIRCHNRAGLLSSKSSDGVKISIYPPSITNAELSITPLSTTEYQAGNHFQSNINNVRIRWSGFEDFTGIEQFKITFTNDKATFEERMSFPNGQLVQSASLMNLNMPESLKNITLKAINKVLLTSEDVFYNMTAIHTKPTKKGTTMKHSWHAGNKEYTLSWDGIFVSKYPLFYEVSVGTVEGGCDILQWQETTRTNITFGFPPTITNMYKISLYVYVRAISAGGTYEGVKLVIT</sequence>
<dbReference type="PANTHER" id="PTHR16897">
    <property type="entry name" value="OS10G0105400 PROTEIN"/>
    <property type="match status" value="1"/>
</dbReference>
<evidence type="ECO:0000313" key="2">
    <source>
        <dbReference type="Proteomes" id="UP000694844"/>
    </source>
</evidence>
<keyword evidence="2" id="KW-1185">Reference proteome</keyword>
<evidence type="ECO:0000259" key="1">
    <source>
        <dbReference type="SMART" id="SM00060"/>
    </source>
</evidence>
<feature type="domain" description="Fibronectin type-III" evidence="1">
    <location>
        <begin position="906"/>
        <end position="1006"/>
    </location>
</feature>
<reference evidence="3" key="1">
    <citation type="submission" date="2025-08" db="UniProtKB">
        <authorList>
            <consortium name="RefSeq"/>
        </authorList>
    </citation>
    <scope>IDENTIFICATION</scope>
    <source>
        <tissue evidence="3">Whole sample</tissue>
    </source>
</reference>
<feature type="domain" description="Fibronectin type-III" evidence="1">
    <location>
        <begin position="1037"/>
        <end position="1119"/>
    </location>
</feature>
<dbReference type="SMART" id="SM00060">
    <property type="entry name" value="FN3"/>
    <property type="match status" value="5"/>
</dbReference>
<dbReference type="InterPro" id="IPR036116">
    <property type="entry name" value="FN3_sf"/>
</dbReference>
<proteinExistence type="predicted"/>
<feature type="domain" description="Fibronectin type-III" evidence="1">
    <location>
        <begin position="1657"/>
        <end position="1745"/>
    </location>
</feature>
<protein>
    <submittedName>
        <fullName evidence="3">Uncharacterized protein LOC111105739</fullName>
    </submittedName>
</protein>
<dbReference type="GeneID" id="111105739"/>
<name>A0A8B8AYJ4_CRAVI</name>
<accession>A0A8B8AYJ4</accession>
<dbReference type="OrthoDB" id="6061841at2759"/>
<dbReference type="Proteomes" id="UP000694844">
    <property type="component" value="Chromosome 8"/>
</dbReference>
<organism evidence="2 3">
    <name type="scientific">Crassostrea virginica</name>
    <name type="common">Eastern oyster</name>
    <dbReference type="NCBI Taxonomy" id="6565"/>
    <lineage>
        <taxon>Eukaryota</taxon>
        <taxon>Metazoa</taxon>
        <taxon>Spiralia</taxon>
        <taxon>Lophotrochozoa</taxon>
        <taxon>Mollusca</taxon>
        <taxon>Bivalvia</taxon>
        <taxon>Autobranchia</taxon>
        <taxon>Pteriomorphia</taxon>
        <taxon>Ostreida</taxon>
        <taxon>Ostreoidea</taxon>
        <taxon>Ostreidae</taxon>
        <taxon>Crassostrea</taxon>
    </lineage>
</organism>